<dbReference type="AlphaFoldDB" id="W6XKN1"/>
<proteinExistence type="predicted"/>
<sequence>MPKQAKLVNGSIVCAAICKATYGRSNGRSSHVCCGGWCGSVHDTRAVLRSDGTTTPPQLLAAAVIHSLYCRRAMDL</sequence>
<gene>
    <name evidence="1" type="ORF">COCCADRAFT_110855</name>
</gene>
<dbReference type="Proteomes" id="UP000053841">
    <property type="component" value="Unassembled WGS sequence"/>
</dbReference>
<dbReference type="GeneID" id="19144186"/>
<protein>
    <submittedName>
        <fullName evidence="1">Uncharacterized protein</fullName>
    </submittedName>
</protein>
<evidence type="ECO:0000313" key="1">
    <source>
        <dbReference type="EMBL" id="EUC27757.1"/>
    </source>
</evidence>
<organism evidence="1 2">
    <name type="scientific">Cochliobolus carbonum (strain 26-R-13)</name>
    <name type="common">Maize leaf spot fungus</name>
    <name type="synonym">Bipolaris zeicola</name>
    <dbReference type="NCBI Taxonomy" id="930089"/>
    <lineage>
        <taxon>Eukaryota</taxon>
        <taxon>Fungi</taxon>
        <taxon>Dikarya</taxon>
        <taxon>Ascomycota</taxon>
        <taxon>Pezizomycotina</taxon>
        <taxon>Dothideomycetes</taxon>
        <taxon>Pleosporomycetidae</taxon>
        <taxon>Pleosporales</taxon>
        <taxon>Pleosporineae</taxon>
        <taxon>Pleosporaceae</taxon>
        <taxon>Bipolaris</taxon>
    </lineage>
</organism>
<dbReference type="HOGENOM" id="CLU_2654137_0_0_1"/>
<dbReference type="KEGG" id="bze:COCCADRAFT_110855"/>
<reference evidence="1 2" key="1">
    <citation type="journal article" date="2013" name="PLoS Genet.">
        <title>Comparative genome structure, secondary metabolite, and effector coding capacity across Cochliobolus pathogens.</title>
        <authorList>
            <person name="Condon B.J."/>
            <person name="Leng Y."/>
            <person name="Wu D."/>
            <person name="Bushley K.E."/>
            <person name="Ohm R.A."/>
            <person name="Otillar R."/>
            <person name="Martin J."/>
            <person name="Schackwitz W."/>
            <person name="Grimwood J."/>
            <person name="MohdZainudin N."/>
            <person name="Xue C."/>
            <person name="Wang R."/>
            <person name="Manning V.A."/>
            <person name="Dhillon B."/>
            <person name="Tu Z.J."/>
            <person name="Steffenson B.J."/>
            <person name="Salamov A."/>
            <person name="Sun H."/>
            <person name="Lowry S."/>
            <person name="LaButti K."/>
            <person name="Han J."/>
            <person name="Copeland A."/>
            <person name="Lindquist E."/>
            <person name="Barry K."/>
            <person name="Schmutz J."/>
            <person name="Baker S.E."/>
            <person name="Ciuffetti L.M."/>
            <person name="Grigoriev I.V."/>
            <person name="Zhong S."/>
            <person name="Turgeon B.G."/>
        </authorList>
    </citation>
    <scope>NUCLEOTIDE SEQUENCE [LARGE SCALE GENOMIC DNA]</scope>
    <source>
        <strain evidence="1 2">26-R-13</strain>
    </source>
</reference>
<dbReference type="EMBL" id="KI964881">
    <property type="protein sequence ID" value="EUC27757.1"/>
    <property type="molecule type" value="Genomic_DNA"/>
</dbReference>
<accession>W6XKN1</accession>
<dbReference type="RefSeq" id="XP_007717941.1">
    <property type="nucleotide sequence ID" value="XM_007719751.1"/>
</dbReference>
<keyword evidence="2" id="KW-1185">Reference proteome</keyword>
<evidence type="ECO:0000313" key="2">
    <source>
        <dbReference type="Proteomes" id="UP000053841"/>
    </source>
</evidence>
<name>W6XKN1_COCC2</name>